<proteinExistence type="predicted"/>
<reference evidence="5 6" key="1">
    <citation type="submission" date="2016-10" db="EMBL/GenBank/DDBJ databases">
        <authorList>
            <person name="Varghese N."/>
            <person name="Submissions S."/>
        </authorList>
    </citation>
    <scope>NUCLEOTIDE SEQUENCE [LARGE SCALE GENOMIC DNA]</scope>
    <source>
        <strain evidence="5">DSM 22619</strain>
        <strain evidence="6">DSM 22620</strain>
    </source>
</reference>
<dbReference type="EMBL" id="LT629759">
    <property type="protein sequence ID" value="SDR85000.1"/>
    <property type="molecule type" value="Genomic_DNA"/>
</dbReference>
<dbReference type="PANTHER" id="PTHR46558:SF4">
    <property type="entry name" value="DNA-BIDING PHAGE PROTEIN"/>
    <property type="match status" value="1"/>
</dbReference>
<dbReference type="SUPFAM" id="SSF47413">
    <property type="entry name" value="lambda repressor-like DNA-binding domains"/>
    <property type="match status" value="1"/>
</dbReference>
<dbReference type="PROSITE" id="PS50943">
    <property type="entry name" value="HTH_CROC1"/>
    <property type="match status" value="1"/>
</dbReference>
<keyword evidence="5" id="KW-1185">Reference proteome</keyword>
<dbReference type="PANTHER" id="PTHR46558">
    <property type="entry name" value="TRACRIPTIONAL REGULATORY PROTEIN-RELATED-RELATED"/>
    <property type="match status" value="1"/>
</dbReference>
<dbReference type="GO" id="GO:0003677">
    <property type="term" value="F:DNA binding"/>
    <property type="evidence" value="ECO:0007669"/>
    <property type="project" value="UniProtKB-KW"/>
</dbReference>
<evidence type="ECO:0000313" key="6">
    <source>
        <dbReference type="Proteomes" id="UP000199480"/>
    </source>
</evidence>
<dbReference type="Proteomes" id="UP000198528">
    <property type="component" value="Unassembled WGS sequence"/>
</dbReference>
<protein>
    <submittedName>
        <fullName evidence="4">DNA-binding transcriptional regulator, XRE-family HTH domain</fullName>
    </submittedName>
</protein>
<dbReference type="RefSeq" id="WP_090845946.1">
    <property type="nucleotide sequence ID" value="NZ_FMZL01000006.1"/>
</dbReference>
<sequence>MGARKSGGRHKNNLRACREAAGKSQRQLAAIMGVSEKSVSAWETGRVEMKADHLLALANCLGCTPNDLLGYEGDVRMVRVRAYEERYAEIYARLAPNVRDAFETILDATSKSRRPK</sequence>
<dbReference type="GeneID" id="78501486"/>
<reference evidence="4" key="2">
    <citation type="submission" date="2016-10" db="EMBL/GenBank/DDBJ databases">
        <authorList>
            <person name="de Groot N.N."/>
        </authorList>
    </citation>
    <scope>NUCLEOTIDE SEQUENCE [LARGE SCALE GENOMIC DNA]</scope>
    <source>
        <strain evidence="3">DSM 22619</strain>
        <strain evidence="4">DSM 22620</strain>
    </source>
</reference>
<dbReference type="InterPro" id="IPR001387">
    <property type="entry name" value="Cro/C1-type_HTH"/>
</dbReference>
<dbReference type="CDD" id="cd00093">
    <property type="entry name" value="HTH_XRE"/>
    <property type="match status" value="1"/>
</dbReference>
<keyword evidence="1 4" id="KW-0238">DNA-binding</keyword>
<evidence type="ECO:0000259" key="2">
    <source>
        <dbReference type="PROSITE" id="PS50943"/>
    </source>
</evidence>
<gene>
    <name evidence="3" type="ORF">SAMN04487824_10692</name>
    <name evidence="4" type="ORF">SAMN04489857_1398</name>
</gene>
<dbReference type="Gene3D" id="1.10.260.40">
    <property type="entry name" value="lambda repressor-like DNA-binding domains"/>
    <property type="match status" value="1"/>
</dbReference>
<dbReference type="Pfam" id="PF01381">
    <property type="entry name" value="HTH_3"/>
    <property type="match status" value="1"/>
</dbReference>
<evidence type="ECO:0000313" key="5">
    <source>
        <dbReference type="Proteomes" id="UP000198528"/>
    </source>
</evidence>
<organism evidence="4 6">
    <name type="scientific">Parafannyhessea umbonata</name>
    <dbReference type="NCBI Taxonomy" id="604330"/>
    <lineage>
        <taxon>Bacteria</taxon>
        <taxon>Bacillati</taxon>
        <taxon>Actinomycetota</taxon>
        <taxon>Coriobacteriia</taxon>
        <taxon>Coriobacteriales</taxon>
        <taxon>Atopobiaceae</taxon>
        <taxon>Parafannyhessea</taxon>
    </lineage>
</organism>
<accession>A0A1H1MED4</accession>
<dbReference type="AlphaFoldDB" id="A0A1H1MED4"/>
<dbReference type="STRING" id="604330.SAMN04489857_1398"/>
<feature type="domain" description="HTH cro/C1-type" evidence="2">
    <location>
        <begin position="14"/>
        <end position="68"/>
    </location>
</feature>
<evidence type="ECO:0000313" key="4">
    <source>
        <dbReference type="EMBL" id="SDR85000.1"/>
    </source>
</evidence>
<evidence type="ECO:0000256" key="1">
    <source>
        <dbReference type="ARBA" id="ARBA00023125"/>
    </source>
</evidence>
<name>A0A1H1MED4_9ACTN</name>
<dbReference type="EMBL" id="FMZL01000006">
    <property type="protein sequence ID" value="SDC25461.1"/>
    <property type="molecule type" value="Genomic_DNA"/>
</dbReference>
<evidence type="ECO:0000313" key="3">
    <source>
        <dbReference type="EMBL" id="SDC25461.1"/>
    </source>
</evidence>
<dbReference type="Proteomes" id="UP000199480">
    <property type="component" value="Chromosome I"/>
</dbReference>
<dbReference type="InterPro" id="IPR010982">
    <property type="entry name" value="Lambda_DNA-bd_dom_sf"/>
</dbReference>
<dbReference type="SMART" id="SM00530">
    <property type="entry name" value="HTH_XRE"/>
    <property type="match status" value="1"/>
</dbReference>